<dbReference type="GO" id="GO:0060294">
    <property type="term" value="P:cilium movement involved in cell motility"/>
    <property type="evidence" value="ECO:0007669"/>
    <property type="project" value="TreeGrafter"/>
</dbReference>
<evidence type="ECO:0000256" key="5">
    <source>
        <dbReference type="ARBA" id="ARBA00023069"/>
    </source>
</evidence>
<evidence type="ECO:0000256" key="1">
    <source>
        <dbReference type="ARBA" id="ARBA00004611"/>
    </source>
</evidence>
<reference evidence="12" key="1">
    <citation type="journal article" date="2015" name="PLoS Genet.">
        <title>Genome Sequence and Transcriptome Analyses of Chrysochromulina tobin: Metabolic Tools for Enhanced Algal Fitness in the Prominent Order Prymnesiales (Haptophyceae).</title>
        <authorList>
            <person name="Hovde B.T."/>
            <person name="Deodato C.R."/>
            <person name="Hunsperger H.M."/>
            <person name="Ryken S.A."/>
            <person name="Yost W."/>
            <person name="Jha R.K."/>
            <person name="Patterson J."/>
            <person name="Monnat R.J. Jr."/>
            <person name="Barlow S.B."/>
            <person name="Starkenburg S.R."/>
            <person name="Cattolico R.A."/>
        </authorList>
    </citation>
    <scope>NUCLEOTIDE SEQUENCE</scope>
    <source>
        <strain evidence="12">CCMP291</strain>
    </source>
</reference>
<protein>
    <recommendedName>
        <fullName evidence="10">Radial spoke head protein 9 homolog</fullName>
    </recommendedName>
</protein>
<evidence type="ECO:0000256" key="2">
    <source>
        <dbReference type="ARBA" id="ARBA00022490"/>
    </source>
</evidence>
<comment type="similarity">
    <text evidence="9">Belongs to the flagellar radial spoke RSP9 family.</text>
</comment>
<comment type="caution">
    <text evidence="11">The sequence shown here is derived from an EMBL/GenBank/DDBJ whole genome shotgun (WGS) entry which is preliminary data.</text>
</comment>
<dbReference type="PANTHER" id="PTHR22069:SF0">
    <property type="entry name" value="RADIAL SPOKE HEAD PROTEIN 9 HOMOLOG"/>
    <property type="match status" value="1"/>
</dbReference>
<gene>
    <name evidence="11" type="ORF">Ctob_009897</name>
</gene>
<evidence type="ECO:0000256" key="9">
    <source>
        <dbReference type="ARBA" id="ARBA00038319"/>
    </source>
</evidence>
<keyword evidence="7" id="KW-0966">Cell projection</keyword>
<evidence type="ECO:0000256" key="4">
    <source>
        <dbReference type="ARBA" id="ARBA00022846"/>
    </source>
</evidence>
<evidence type="ECO:0000313" key="12">
    <source>
        <dbReference type="Proteomes" id="UP000037460"/>
    </source>
</evidence>
<dbReference type="AlphaFoldDB" id="A0A0M0JNH9"/>
<evidence type="ECO:0000256" key="8">
    <source>
        <dbReference type="ARBA" id="ARBA00037822"/>
    </source>
</evidence>
<dbReference type="OrthoDB" id="10258956at2759"/>
<evidence type="ECO:0000313" key="11">
    <source>
        <dbReference type="EMBL" id="KOO28139.1"/>
    </source>
</evidence>
<dbReference type="EMBL" id="JWZX01002614">
    <property type="protein sequence ID" value="KOO28139.1"/>
    <property type="molecule type" value="Genomic_DNA"/>
</dbReference>
<keyword evidence="2" id="KW-0963">Cytoplasm</keyword>
<name>A0A0M0JNH9_9EUKA</name>
<proteinExistence type="inferred from homology"/>
<sequence>MATLTDIKAVASAGIVVSLPHAAGMQSSLPILQKNYKFSKVFYWGKMMGMKGDYLIAKGIEESSSTMKFFYCTDGVSWAELPLVTPEMQEACFKVATYGLLLSGDISAQLQIPVPPLPEGAEPPAEEVPPQFVTELQRLAVMVMAIEMECALCPAGALMKKVDHTIVPSPTYVGASFDAACAIKSYVYMNKPKPVDVNASATKAAADFLTPASDCVPAGSLTTSFDAANNVVTVRSLLYPGFITYNFVGMPIWGNCYSGNGLKNVDIAFMLP</sequence>
<evidence type="ECO:0000256" key="7">
    <source>
        <dbReference type="ARBA" id="ARBA00023273"/>
    </source>
</evidence>
<keyword evidence="12" id="KW-1185">Reference proteome</keyword>
<organism evidence="11 12">
    <name type="scientific">Chrysochromulina tobinii</name>
    <dbReference type="NCBI Taxonomy" id="1460289"/>
    <lineage>
        <taxon>Eukaryota</taxon>
        <taxon>Haptista</taxon>
        <taxon>Haptophyta</taxon>
        <taxon>Prymnesiophyceae</taxon>
        <taxon>Prymnesiales</taxon>
        <taxon>Chrysochromulinaceae</taxon>
        <taxon>Chrysochromulina</taxon>
    </lineage>
</organism>
<keyword evidence="5" id="KW-0969">Cilium</keyword>
<accession>A0A0M0JNH9</accession>
<dbReference type="PANTHER" id="PTHR22069">
    <property type="entry name" value="MITOCHONDRIAL RIBOSOMAL PROTEIN S18"/>
    <property type="match status" value="1"/>
</dbReference>
<evidence type="ECO:0000256" key="6">
    <source>
        <dbReference type="ARBA" id="ARBA00023212"/>
    </source>
</evidence>
<dbReference type="GO" id="GO:0044458">
    <property type="term" value="P:motile cilium assembly"/>
    <property type="evidence" value="ECO:0007669"/>
    <property type="project" value="TreeGrafter"/>
</dbReference>
<keyword evidence="3" id="KW-0970">Cilium biogenesis/degradation</keyword>
<evidence type="ECO:0000256" key="10">
    <source>
        <dbReference type="ARBA" id="ARBA00041080"/>
    </source>
</evidence>
<evidence type="ECO:0000256" key="3">
    <source>
        <dbReference type="ARBA" id="ARBA00022794"/>
    </source>
</evidence>
<dbReference type="GO" id="GO:0035082">
    <property type="term" value="P:axoneme assembly"/>
    <property type="evidence" value="ECO:0007669"/>
    <property type="project" value="InterPro"/>
</dbReference>
<dbReference type="GO" id="GO:0005930">
    <property type="term" value="C:axoneme"/>
    <property type="evidence" value="ECO:0007669"/>
    <property type="project" value="TreeGrafter"/>
</dbReference>
<keyword evidence="4" id="KW-0282">Flagellum</keyword>
<dbReference type="Proteomes" id="UP000037460">
    <property type="component" value="Unassembled WGS sequence"/>
</dbReference>
<dbReference type="InterPro" id="IPR055316">
    <property type="entry name" value="RSP9"/>
</dbReference>
<comment type="subcellular location">
    <subcellularLocation>
        <location evidence="8">Cell projection</location>
        <location evidence="8">Kinocilium</location>
    </subcellularLocation>
    <subcellularLocation>
        <location evidence="1">Cytoplasm</location>
        <location evidence="1">Cytoskeleton</location>
        <location evidence="1">Flagellum axoneme</location>
    </subcellularLocation>
</comment>
<keyword evidence="6" id="KW-0206">Cytoskeleton</keyword>